<dbReference type="PANTHER" id="PTHR43394:SF1">
    <property type="entry name" value="ATP-BINDING CASSETTE SUB-FAMILY B MEMBER 10, MITOCHONDRIAL"/>
    <property type="match status" value="1"/>
</dbReference>
<dbReference type="PROSITE" id="PS50929">
    <property type="entry name" value="ABC_TM1F"/>
    <property type="match status" value="1"/>
</dbReference>
<dbReference type="SMART" id="SM00382">
    <property type="entry name" value="AAA"/>
    <property type="match status" value="1"/>
</dbReference>
<proteinExistence type="predicted"/>
<organism evidence="12 13">
    <name type="scientific">Candidatus Komeilibacteria bacterium RIFOXYC1_FULL_37_11</name>
    <dbReference type="NCBI Taxonomy" id="1798555"/>
    <lineage>
        <taxon>Bacteria</taxon>
        <taxon>Candidatus Komeiliibacteriota</taxon>
    </lineage>
</organism>
<dbReference type="InterPro" id="IPR039421">
    <property type="entry name" value="Type_1_exporter"/>
</dbReference>
<dbReference type="FunFam" id="3.40.50.300:FF:000299">
    <property type="entry name" value="ABC transporter ATP-binding protein/permease"/>
    <property type="match status" value="1"/>
</dbReference>
<dbReference type="SUPFAM" id="SSF90123">
    <property type="entry name" value="ABC transporter transmembrane region"/>
    <property type="match status" value="1"/>
</dbReference>
<feature type="transmembrane region" description="Helical" evidence="9">
    <location>
        <begin position="53"/>
        <end position="72"/>
    </location>
</feature>
<protein>
    <submittedName>
        <fullName evidence="12">ABC transporter ATP-binding protein</fullName>
    </submittedName>
</protein>
<evidence type="ECO:0000256" key="2">
    <source>
        <dbReference type="ARBA" id="ARBA00022448"/>
    </source>
</evidence>
<comment type="subcellular location">
    <subcellularLocation>
        <location evidence="1">Cell membrane</location>
        <topology evidence="1">Multi-pass membrane protein</topology>
    </subcellularLocation>
</comment>
<dbReference type="GO" id="GO:0015421">
    <property type="term" value="F:ABC-type oligopeptide transporter activity"/>
    <property type="evidence" value="ECO:0007669"/>
    <property type="project" value="TreeGrafter"/>
</dbReference>
<dbReference type="AlphaFoldDB" id="A0A1G2BYR1"/>
<feature type="transmembrane region" description="Helical" evidence="9">
    <location>
        <begin position="248"/>
        <end position="270"/>
    </location>
</feature>
<dbReference type="InterPro" id="IPR003439">
    <property type="entry name" value="ABC_transporter-like_ATP-bd"/>
</dbReference>
<accession>A0A1G2BYR1</accession>
<sequence length="582" mass="65543">MKFIFKYLKDYRKTLVGVLFLATINQVFSLLDPQIFRLLVDNYAARVNELSKAEFFSGSGLLLLGFVSVALISRIAKNFQDYYVNVITHRLGTKLYAESVHHSLFLPYKIFTDQSSGEILQKMKKAREDIQRIITGLINVLFVYILGIAFVLAYAFWVHWLIGLVIFLVVPTLGITIFLISRRIKNIQTKVVSQQASLAGFTTETLRNIELVKSLGLEQQEIDRLNKVNDAILDLELKRVKLVRTLSFIQGTLINGLRAFIMLVMLYLMYNQVVSLGQFFTLLFYSFFLFSPLAELANLAEQYQQARASSEELDKVLNIPPEPQPKNPIAIGDIYKISLKDVNFTYRQDGERALYDINLDIKAGESVAFVGPSGSGKTTLIKLLVKLFQITGGQILLNDQISLYDVANENLRKKIGLVSQETQLFSGTIRENLLFVRPEANEEECLKVLHMAAADSLVKRGDHGLDTKIGEGGLKLSGGEKQRLAIARALLRRPDILIFDEATSSLDSLTERQITDTIKTIEAAHPQMISVLVAHRLSTIAHVKKIYVLEKGRIVEIGRHDDLIKQGGLYAALWREQSGARS</sequence>
<dbReference type="PROSITE" id="PS50893">
    <property type="entry name" value="ABC_TRANSPORTER_2"/>
    <property type="match status" value="1"/>
</dbReference>
<keyword evidence="3" id="KW-1003">Cell membrane</keyword>
<comment type="caution">
    <text evidence="12">The sequence shown here is derived from an EMBL/GenBank/DDBJ whole genome shotgun (WGS) entry which is preliminary data.</text>
</comment>
<evidence type="ECO:0000313" key="12">
    <source>
        <dbReference type="EMBL" id="OGY94096.1"/>
    </source>
</evidence>
<dbReference type="CDD" id="cd07346">
    <property type="entry name" value="ABC_6TM_exporters"/>
    <property type="match status" value="1"/>
</dbReference>
<keyword evidence="2" id="KW-0813">Transport</keyword>
<feature type="domain" description="ABC transmembrane type-1" evidence="11">
    <location>
        <begin position="16"/>
        <end position="305"/>
    </location>
</feature>
<keyword evidence="6 12" id="KW-0067">ATP-binding</keyword>
<evidence type="ECO:0000256" key="3">
    <source>
        <dbReference type="ARBA" id="ARBA00022475"/>
    </source>
</evidence>
<keyword evidence="5" id="KW-0547">Nucleotide-binding</keyword>
<keyword evidence="8 9" id="KW-0472">Membrane</keyword>
<dbReference type="PANTHER" id="PTHR43394">
    <property type="entry name" value="ATP-DEPENDENT PERMEASE MDL1, MITOCHONDRIAL"/>
    <property type="match status" value="1"/>
</dbReference>
<reference evidence="12 13" key="1">
    <citation type="journal article" date="2016" name="Nat. Commun.">
        <title>Thousands of microbial genomes shed light on interconnected biogeochemical processes in an aquifer system.</title>
        <authorList>
            <person name="Anantharaman K."/>
            <person name="Brown C.T."/>
            <person name="Hug L.A."/>
            <person name="Sharon I."/>
            <person name="Castelle C.J."/>
            <person name="Probst A.J."/>
            <person name="Thomas B.C."/>
            <person name="Singh A."/>
            <person name="Wilkins M.J."/>
            <person name="Karaoz U."/>
            <person name="Brodie E.L."/>
            <person name="Williams K.H."/>
            <person name="Hubbard S.S."/>
            <person name="Banfield J.F."/>
        </authorList>
    </citation>
    <scope>NUCLEOTIDE SEQUENCE [LARGE SCALE GENOMIC DNA]</scope>
</reference>
<dbReference type="InterPro" id="IPR036640">
    <property type="entry name" value="ABC1_TM_sf"/>
</dbReference>
<evidence type="ECO:0000256" key="9">
    <source>
        <dbReference type="SAM" id="Phobius"/>
    </source>
</evidence>
<feature type="transmembrane region" description="Helical" evidence="9">
    <location>
        <begin position="160"/>
        <end position="180"/>
    </location>
</feature>
<dbReference type="PROSITE" id="PS00211">
    <property type="entry name" value="ABC_TRANSPORTER_1"/>
    <property type="match status" value="1"/>
</dbReference>
<dbReference type="InterPro" id="IPR027417">
    <property type="entry name" value="P-loop_NTPase"/>
</dbReference>
<evidence type="ECO:0000313" key="13">
    <source>
        <dbReference type="Proteomes" id="UP000177626"/>
    </source>
</evidence>
<feature type="domain" description="ABC transporter" evidence="10">
    <location>
        <begin position="337"/>
        <end position="576"/>
    </location>
</feature>
<name>A0A1G2BYR1_9BACT</name>
<dbReference type="EMBL" id="MHKQ01000012">
    <property type="protein sequence ID" value="OGY94096.1"/>
    <property type="molecule type" value="Genomic_DNA"/>
</dbReference>
<evidence type="ECO:0000256" key="5">
    <source>
        <dbReference type="ARBA" id="ARBA00022741"/>
    </source>
</evidence>
<keyword evidence="7 9" id="KW-1133">Transmembrane helix</keyword>
<dbReference type="Gene3D" id="1.20.1560.10">
    <property type="entry name" value="ABC transporter type 1, transmembrane domain"/>
    <property type="match status" value="1"/>
</dbReference>
<dbReference type="InterPro" id="IPR003593">
    <property type="entry name" value="AAA+_ATPase"/>
</dbReference>
<feature type="transmembrane region" description="Helical" evidence="9">
    <location>
        <begin position="133"/>
        <end position="154"/>
    </location>
</feature>
<dbReference type="Proteomes" id="UP000177626">
    <property type="component" value="Unassembled WGS sequence"/>
</dbReference>
<dbReference type="GO" id="GO:0005524">
    <property type="term" value="F:ATP binding"/>
    <property type="evidence" value="ECO:0007669"/>
    <property type="project" value="UniProtKB-KW"/>
</dbReference>
<dbReference type="Pfam" id="PF00664">
    <property type="entry name" value="ABC_membrane"/>
    <property type="match status" value="1"/>
</dbReference>
<evidence type="ECO:0000256" key="8">
    <source>
        <dbReference type="ARBA" id="ARBA00023136"/>
    </source>
</evidence>
<dbReference type="SUPFAM" id="SSF52540">
    <property type="entry name" value="P-loop containing nucleoside triphosphate hydrolases"/>
    <property type="match status" value="1"/>
</dbReference>
<evidence type="ECO:0000256" key="1">
    <source>
        <dbReference type="ARBA" id="ARBA00004651"/>
    </source>
</evidence>
<feature type="transmembrane region" description="Helical" evidence="9">
    <location>
        <begin position="276"/>
        <end position="297"/>
    </location>
</feature>
<evidence type="ECO:0000256" key="4">
    <source>
        <dbReference type="ARBA" id="ARBA00022692"/>
    </source>
</evidence>
<evidence type="ECO:0000256" key="6">
    <source>
        <dbReference type="ARBA" id="ARBA00022840"/>
    </source>
</evidence>
<keyword evidence="4 9" id="KW-0812">Transmembrane</keyword>
<evidence type="ECO:0000259" key="11">
    <source>
        <dbReference type="PROSITE" id="PS50929"/>
    </source>
</evidence>
<dbReference type="Pfam" id="PF00005">
    <property type="entry name" value="ABC_tran"/>
    <property type="match status" value="1"/>
</dbReference>
<dbReference type="GO" id="GO:0005886">
    <property type="term" value="C:plasma membrane"/>
    <property type="evidence" value="ECO:0007669"/>
    <property type="project" value="UniProtKB-SubCell"/>
</dbReference>
<dbReference type="InterPro" id="IPR017871">
    <property type="entry name" value="ABC_transporter-like_CS"/>
</dbReference>
<gene>
    <name evidence="12" type="ORF">A2406_01385</name>
</gene>
<dbReference type="GO" id="GO:0016887">
    <property type="term" value="F:ATP hydrolysis activity"/>
    <property type="evidence" value="ECO:0007669"/>
    <property type="project" value="InterPro"/>
</dbReference>
<evidence type="ECO:0000259" key="10">
    <source>
        <dbReference type="PROSITE" id="PS50893"/>
    </source>
</evidence>
<dbReference type="InterPro" id="IPR011527">
    <property type="entry name" value="ABC1_TM_dom"/>
</dbReference>
<dbReference type="Gene3D" id="3.40.50.300">
    <property type="entry name" value="P-loop containing nucleotide triphosphate hydrolases"/>
    <property type="match status" value="1"/>
</dbReference>
<evidence type="ECO:0000256" key="7">
    <source>
        <dbReference type="ARBA" id="ARBA00022989"/>
    </source>
</evidence>